<dbReference type="AlphaFoldDB" id="A0A1Z5RET4"/>
<evidence type="ECO:0000313" key="2">
    <source>
        <dbReference type="Proteomes" id="UP000000768"/>
    </source>
</evidence>
<protein>
    <submittedName>
        <fullName evidence="1">Uncharacterized protein</fullName>
    </submittedName>
</protein>
<gene>
    <name evidence="1" type="ORF">SORBI_3006G202800</name>
</gene>
<organism evidence="1 2">
    <name type="scientific">Sorghum bicolor</name>
    <name type="common">Sorghum</name>
    <name type="synonym">Sorghum vulgare</name>
    <dbReference type="NCBI Taxonomy" id="4558"/>
    <lineage>
        <taxon>Eukaryota</taxon>
        <taxon>Viridiplantae</taxon>
        <taxon>Streptophyta</taxon>
        <taxon>Embryophyta</taxon>
        <taxon>Tracheophyta</taxon>
        <taxon>Spermatophyta</taxon>
        <taxon>Magnoliopsida</taxon>
        <taxon>Liliopsida</taxon>
        <taxon>Poales</taxon>
        <taxon>Poaceae</taxon>
        <taxon>PACMAD clade</taxon>
        <taxon>Panicoideae</taxon>
        <taxon>Andropogonodae</taxon>
        <taxon>Andropogoneae</taxon>
        <taxon>Sorghinae</taxon>
        <taxon>Sorghum</taxon>
    </lineage>
</organism>
<dbReference type="Gramene" id="OQU82254">
    <property type="protein sequence ID" value="OQU82254"/>
    <property type="gene ID" value="SORBI_3006G202800"/>
</dbReference>
<proteinExistence type="predicted"/>
<sequence>MEEFCFDPLFDTSNWIRSSLPHSPSLLAPLSRLSLSSMALDPVMAWRRILWSLGEGGWPRAKSSVEEVGCAWIEASSGGGGLRPCSCVWHGGAGGSDVRHGEARSSSERAHRLARGFFFCFLLINQCGHSKNPASINRLIEVGKITATIML</sequence>
<dbReference type="EMBL" id="CM000765">
    <property type="protein sequence ID" value="OQU82254.1"/>
    <property type="molecule type" value="Genomic_DNA"/>
</dbReference>
<dbReference type="Proteomes" id="UP000000768">
    <property type="component" value="Chromosome 6"/>
</dbReference>
<reference evidence="1 2" key="1">
    <citation type="journal article" date="2009" name="Nature">
        <title>The Sorghum bicolor genome and the diversification of grasses.</title>
        <authorList>
            <person name="Paterson A.H."/>
            <person name="Bowers J.E."/>
            <person name="Bruggmann R."/>
            <person name="Dubchak I."/>
            <person name="Grimwood J."/>
            <person name="Gundlach H."/>
            <person name="Haberer G."/>
            <person name="Hellsten U."/>
            <person name="Mitros T."/>
            <person name="Poliakov A."/>
            <person name="Schmutz J."/>
            <person name="Spannagl M."/>
            <person name="Tang H."/>
            <person name="Wang X."/>
            <person name="Wicker T."/>
            <person name="Bharti A.K."/>
            <person name="Chapman J."/>
            <person name="Feltus F.A."/>
            <person name="Gowik U."/>
            <person name="Grigoriev I.V."/>
            <person name="Lyons E."/>
            <person name="Maher C.A."/>
            <person name="Martis M."/>
            <person name="Narechania A."/>
            <person name="Otillar R.P."/>
            <person name="Penning B.W."/>
            <person name="Salamov A.A."/>
            <person name="Wang Y."/>
            <person name="Zhang L."/>
            <person name="Carpita N.C."/>
            <person name="Freeling M."/>
            <person name="Gingle A.R."/>
            <person name="Hash C.T."/>
            <person name="Keller B."/>
            <person name="Klein P."/>
            <person name="Kresovich S."/>
            <person name="McCann M.C."/>
            <person name="Ming R."/>
            <person name="Peterson D.G."/>
            <person name="Mehboob-ur-Rahman"/>
            <person name="Ware D."/>
            <person name="Westhoff P."/>
            <person name="Mayer K.F."/>
            <person name="Messing J."/>
            <person name="Rokhsar D.S."/>
        </authorList>
    </citation>
    <scope>NUCLEOTIDE SEQUENCE [LARGE SCALE GENOMIC DNA]</scope>
    <source>
        <strain evidence="2">cv. BTx623</strain>
    </source>
</reference>
<reference evidence="2" key="2">
    <citation type="journal article" date="2018" name="Plant J.">
        <title>The Sorghum bicolor reference genome: improved assembly, gene annotations, a transcriptome atlas, and signatures of genome organization.</title>
        <authorList>
            <person name="McCormick R.F."/>
            <person name="Truong S.K."/>
            <person name="Sreedasyam A."/>
            <person name="Jenkins J."/>
            <person name="Shu S."/>
            <person name="Sims D."/>
            <person name="Kennedy M."/>
            <person name="Amirebrahimi M."/>
            <person name="Weers B.D."/>
            <person name="McKinley B."/>
            <person name="Mattison A."/>
            <person name="Morishige D.T."/>
            <person name="Grimwood J."/>
            <person name="Schmutz J."/>
            <person name="Mullet J.E."/>
        </authorList>
    </citation>
    <scope>NUCLEOTIDE SEQUENCE [LARGE SCALE GENOMIC DNA]</scope>
    <source>
        <strain evidence="2">cv. BTx623</strain>
    </source>
</reference>
<keyword evidence="2" id="KW-1185">Reference proteome</keyword>
<name>A0A1Z5RET4_SORBI</name>
<accession>A0A1Z5RET4</accession>
<dbReference type="InParanoid" id="A0A1Z5RET4"/>
<evidence type="ECO:0000313" key="1">
    <source>
        <dbReference type="EMBL" id="OQU82254.1"/>
    </source>
</evidence>
<dbReference type="ExpressionAtlas" id="A0A1Z5RET4">
    <property type="expression patterns" value="baseline"/>
</dbReference>